<evidence type="ECO:0000313" key="3">
    <source>
        <dbReference type="Proteomes" id="UP001596154"/>
    </source>
</evidence>
<proteinExistence type="predicted"/>
<comment type="caution">
    <text evidence="2">The sequence shown here is derived from an EMBL/GenBank/DDBJ whole genome shotgun (WGS) entry which is preliminary data.</text>
</comment>
<evidence type="ECO:0000313" key="2">
    <source>
        <dbReference type="EMBL" id="MFC5632385.1"/>
    </source>
</evidence>
<keyword evidence="3" id="KW-1185">Reference proteome</keyword>
<name>A0ABW0UFL7_9ACTN</name>
<feature type="compositionally biased region" description="Polar residues" evidence="1">
    <location>
        <begin position="165"/>
        <end position="175"/>
    </location>
</feature>
<dbReference type="RefSeq" id="WP_215170638.1">
    <property type="nucleotide sequence ID" value="NZ_JBHSNY010000001.1"/>
</dbReference>
<accession>A0ABW0UFL7</accession>
<dbReference type="Proteomes" id="UP001596154">
    <property type="component" value="Unassembled WGS sequence"/>
</dbReference>
<sequence>MTEPDPFDRPGTTPTPRRRRPAFAGPRDEIDLPPLDQLAPTLDPPWSKEDTDTPDRTAAYQHPDGHRIGLRVQSRGLAIQTWITAGPELPPIPDGTDIEQAEAQAANDARLQPGRTWHAVLTTRTSKALAADLAALVRERLLPALTNKPRGMPAPAQPARIGQPDTASQKEGTQK</sequence>
<evidence type="ECO:0000256" key="1">
    <source>
        <dbReference type="SAM" id="MobiDB-lite"/>
    </source>
</evidence>
<feature type="compositionally biased region" description="Basic and acidic residues" evidence="1">
    <location>
        <begin position="46"/>
        <end position="55"/>
    </location>
</feature>
<dbReference type="EMBL" id="JBHSNY010000001">
    <property type="protein sequence ID" value="MFC5632385.1"/>
    <property type="molecule type" value="Genomic_DNA"/>
</dbReference>
<gene>
    <name evidence="2" type="ORF">ACFPZJ_00960</name>
</gene>
<reference evidence="3" key="1">
    <citation type="journal article" date="2019" name="Int. J. Syst. Evol. Microbiol.">
        <title>The Global Catalogue of Microorganisms (GCM) 10K type strain sequencing project: providing services to taxonomists for standard genome sequencing and annotation.</title>
        <authorList>
            <consortium name="The Broad Institute Genomics Platform"/>
            <consortium name="The Broad Institute Genome Sequencing Center for Infectious Disease"/>
            <person name="Wu L."/>
            <person name="Ma J."/>
        </authorList>
    </citation>
    <scope>NUCLEOTIDE SEQUENCE [LARGE SCALE GENOMIC DNA]</scope>
    <source>
        <strain evidence="3">CGMCC 4.7248</strain>
    </source>
</reference>
<feature type="region of interest" description="Disordered" evidence="1">
    <location>
        <begin position="146"/>
        <end position="175"/>
    </location>
</feature>
<organism evidence="2 3">
    <name type="scientific">Streptomyces bullii</name>
    <dbReference type="NCBI Taxonomy" id="349910"/>
    <lineage>
        <taxon>Bacteria</taxon>
        <taxon>Bacillati</taxon>
        <taxon>Actinomycetota</taxon>
        <taxon>Actinomycetes</taxon>
        <taxon>Kitasatosporales</taxon>
        <taxon>Streptomycetaceae</taxon>
        <taxon>Streptomyces</taxon>
    </lineage>
</organism>
<feature type="region of interest" description="Disordered" evidence="1">
    <location>
        <begin position="1"/>
        <end position="64"/>
    </location>
</feature>
<protein>
    <submittedName>
        <fullName evidence="2">Uncharacterized protein</fullName>
    </submittedName>
</protein>